<gene>
    <name evidence="1" type="ORF">EGYM00163_LOCUS38228</name>
</gene>
<name>A0A7S4G6I7_9EUGL</name>
<evidence type="ECO:0000313" key="1">
    <source>
        <dbReference type="EMBL" id="CAE0826967.1"/>
    </source>
</evidence>
<proteinExistence type="predicted"/>
<sequence length="116" mass="12741">MRSRGDPCSRFDGVSLFEWRGAVKTSLCLKDDPSIVSSRALGGICPQWTEGTVTYSCAGMSGSKKEKWWWSFRGGRLHRAEGVRSALPLRLPLSLSVAACEALPESHDHDTYGLPD</sequence>
<dbReference type="EMBL" id="HBJA01110848">
    <property type="protein sequence ID" value="CAE0826967.1"/>
    <property type="molecule type" value="Transcribed_RNA"/>
</dbReference>
<protein>
    <submittedName>
        <fullName evidence="1">Uncharacterized protein</fullName>
    </submittedName>
</protein>
<accession>A0A7S4G6I7</accession>
<reference evidence="1" key="1">
    <citation type="submission" date="2021-01" db="EMBL/GenBank/DDBJ databases">
        <authorList>
            <person name="Corre E."/>
            <person name="Pelletier E."/>
            <person name="Niang G."/>
            <person name="Scheremetjew M."/>
            <person name="Finn R."/>
            <person name="Kale V."/>
            <person name="Holt S."/>
            <person name="Cochrane G."/>
            <person name="Meng A."/>
            <person name="Brown T."/>
            <person name="Cohen L."/>
        </authorList>
    </citation>
    <scope>NUCLEOTIDE SEQUENCE</scope>
    <source>
        <strain evidence="1">CCMP1594</strain>
    </source>
</reference>
<dbReference type="AlphaFoldDB" id="A0A7S4G6I7"/>
<organism evidence="1">
    <name type="scientific">Eutreptiella gymnastica</name>
    <dbReference type="NCBI Taxonomy" id="73025"/>
    <lineage>
        <taxon>Eukaryota</taxon>
        <taxon>Discoba</taxon>
        <taxon>Euglenozoa</taxon>
        <taxon>Euglenida</taxon>
        <taxon>Spirocuta</taxon>
        <taxon>Euglenophyceae</taxon>
        <taxon>Eutreptiales</taxon>
        <taxon>Eutreptiaceae</taxon>
        <taxon>Eutreptiella</taxon>
    </lineage>
</organism>